<proteinExistence type="predicted"/>
<organism evidence="2 3">
    <name type="scientific">Hibiscus sabdariffa</name>
    <name type="common">roselle</name>
    <dbReference type="NCBI Taxonomy" id="183260"/>
    <lineage>
        <taxon>Eukaryota</taxon>
        <taxon>Viridiplantae</taxon>
        <taxon>Streptophyta</taxon>
        <taxon>Embryophyta</taxon>
        <taxon>Tracheophyta</taxon>
        <taxon>Spermatophyta</taxon>
        <taxon>Magnoliopsida</taxon>
        <taxon>eudicotyledons</taxon>
        <taxon>Gunneridae</taxon>
        <taxon>Pentapetalae</taxon>
        <taxon>rosids</taxon>
        <taxon>malvids</taxon>
        <taxon>Malvales</taxon>
        <taxon>Malvaceae</taxon>
        <taxon>Malvoideae</taxon>
        <taxon>Hibiscus</taxon>
    </lineage>
</organism>
<dbReference type="EMBL" id="JBBPBN010000002">
    <property type="protein sequence ID" value="KAK9044505.1"/>
    <property type="molecule type" value="Genomic_DNA"/>
</dbReference>
<evidence type="ECO:0000313" key="2">
    <source>
        <dbReference type="EMBL" id="KAK9044505.1"/>
    </source>
</evidence>
<name>A0ABR2U442_9ROSI</name>
<gene>
    <name evidence="2" type="ORF">V6N11_058405</name>
</gene>
<evidence type="ECO:0000313" key="3">
    <source>
        <dbReference type="Proteomes" id="UP001396334"/>
    </source>
</evidence>
<reference evidence="2 3" key="1">
    <citation type="journal article" date="2024" name="G3 (Bethesda)">
        <title>Genome assembly of Hibiscus sabdariffa L. provides insights into metabolisms of medicinal natural products.</title>
        <authorList>
            <person name="Kim T."/>
        </authorList>
    </citation>
    <scope>NUCLEOTIDE SEQUENCE [LARGE SCALE GENOMIC DNA]</scope>
    <source>
        <strain evidence="2">TK-2024</strain>
        <tissue evidence="2">Old leaves</tissue>
    </source>
</reference>
<evidence type="ECO:0000256" key="1">
    <source>
        <dbReference type="SAM" id="MobiDB-lite"/>
    </source>
</evidence>
<protein>
    <submittedName>
        <fullName evidence="2">Uncharacterized protein</fullName>
    </submittedName>
</protein>
<feature type="region of interest" description="Disordered" evidence="1">
    <location>
        <begin position="1"/>
        <end position="30"/>
    </location>
</feature>
<comment type="caution">
    <text evidence="2">The sequence shown here is derived from an EMBL/GenBank/DDBJ whole genome shotgun (WGS) entry which is preliminary data.</text>
</comment>
<dbReference type="Proteomes" id="UP001396334">
    <property type="component" value="Unassembled WGS sequence"/>
</dbReference>
<accession>A0ABR2U442</accession>
<keyword evidence="3" id="KW-1185">Reference proteome</keyword>
<sequence>MPPRQETKATPSIVVEGQTDGGTNAKDKQLPYPPPIPHVGRGVGGVPQAPQAAQFGDFAPFVQAMACNTPFPGRDKGASHYQNM</sequence>